<dbReference type="STRING" id="595528.A0A0D2VG57"/>
<sequence>MSYSQDRQEFSVRRPLSPTAADRSPSEVQHPRLEQLPPAAVGRERLEAEIAGLNTTLADSQDRLRHYERLEATAHDAGNIAEAQLYASSAQSVRTMINTMTATKAQLLLATAIARPVDDELARFWRALHRGEVNEQRLELESVSVLFLVLPANVFWLGDPNFGSVLMVRESYEGLFDVITDAENARWKRWIVTGNPGIGKTAFSAYFLYRIFRQNRENNVSLPLFYEPAAGNFPETTRYLLRADGSACRVSMDILLDGPVWLITDAHSPSGYGTAKVLLVTVPFRPIYRDLQKAHGRLLLMPVWSELEIEAYLQRSATSMVPQDADAYLQAARSAFLCWGGIAREVLPLEAGDVQDLQDAIAGCVFQKVIYTDVENLASENSILHRVLHIEVLPLDPNRLVDVSGRRILPYSRYCLRFASKWVSERVFRKFRNAEKDRLKRFLSAAEDSPEHALLRRQLFEEYASNCLQTGGTFPRRHLETGVGDELQLPRLTCINFRQLTEIDLSIPDRYYSPTIRNLAAVDAILSPNVILQMTASRSHPVQSEGLRLAISRMSQQAGPAVLYFVVPSDIYPTFPRQTYLGVDGRVLETRPAEVDAAQQFALCVNIDLL</sequence>
<evidence type="ECO:0000313" key="2">
    <source>
        <dbReference type="EMBL" id="KJE88822.1"/>
    </source>
</evidence>
<evidence type="ECO:0000313" key="3">
    <source>
        <dbReference type="Proteomes" id="UP000008743"/>
    </source>
</evidence>
<keyword evidence="3" id="KW-1185">Reference proteome</keyword>
<accession>A0A0D2VG57</accession>
<dbReference type="InParanoid" id="A0A0D2VG57"/>
<reference evidence="3" key="1">
    <citation type="submission" date="2011-02" db="EMBL/GenBank/DDBJ databases">
        <title>The Genome Sequence of Capsaspora owczarzaki ATCC 30864.</title>
        <authorList>
            <person name="Russ C."/>
            <person name="Cuomo C."/>
            <person name="Burger G."/>
            <person name="Gray M.W."/>
            <person name="Holland P.W.H."/>
            <person name="King N."/>
            <person name="Lang F.B.F."/>
            <person name="Roger A.J."/>
            <person name="Ruiz-Trillo I."/>
            <person name="Young S.K."/>
            <person name="Zeng Q."/>
            <person name="Gargeya S."/>
            <person name="Alvarado L."/>
            <person name="Berlin A."/>
            <person name="Chapman S.B."/>
            <person name="Chen Z."/>
            <person name="Freedman E."/>
            <person name="Gellesch M."/>
            <person name="Goldberg J."/>
            <person name="Griggs A."/>
            <person name="Gujja S."/>
            <person name="Heilman E."/>
            <person name="Heiman D."/>
            <person name="Howarth C."/>
            <person name="Mehta T."/>
            <person name="Neiman D."/>
            <person name="Pearson M."/>
            <person name="Roberts A."/>
            <person name="Saif S."/>
            <person name="Shea T."/>
            <person name="Shenoy N."/>
            <person name="Sisk P."/>
            <person name="Stolte C."/>
            <person name="Sykes S."/>
            <person name="White J."/>
            <person name="Yandava C."/>
            <person name="Haas B."/>
            <person name="Nusbaum C."/>
            <person name="Birren B."/>
        </authorList>
    </citation>
    <scope>NUCLEOTIDE SEQUENCE</scope>
    <source>
        <strain evidence="3">ATCC 30864</strain>
    </source>
</reference>
<organism evidence="2 3">
    <name type="scientific">Capsaspora owczarzaki (strain ATCC 30864)</name>
    <dbReference type="NCBI Taxonomy" id="595528"/>
    <lineage>
        <taxon>Eukaryota</taxon>
        <taxon>Filasterea</taxon>
        <taxon>Capsaspora</taxon>
    </lineage>
</organism>
<dbReference type="AlphaFoldDB" id="A0A0D2VG57"/>
<name>A0A0D2VG57_CAPO3</name>
<proteinExistence type="predicted"/>
<dbReference type="Proteomes" id="UP000008743">
    <property type="component" value="Unassembled WGS sequence"/>
</dbReference>
<protein>
    <submittedName>
        <fullName evidence="2">Uncharacterized protein</fullName>
    </submittedName>
</protein>
<dbReference type="PhylomeDB" id="A0A0D2VG57"/>
<dbReference type="PANTHER" id="PTHR33129">
    <property type="entry name" value="PROTEIN KINASE DOMAIN-CONTAINING PROTEIN-RELATED"/>
    <property type="match status" value="1"/>
</dbReference>
<dbReference type="EMBL" id="KE346360">
    <property type="protein sequence ID" value="KJE88822.1"/>
    <property type="molecule type" value="Genomic_DNA"/>
</dbReference>
<evidence type="ECO:0000256" key="1">
    <source>
        <dbReference type="SAM" id="MobiDB-lite"/>
    </source>
</evidence>
<feature type="compositionally biased region" description="Basic and acidic residues" evidence="1">
    <location>
        <begin position="1"/>
        <end position="12"/>
    </location>
</feature>
<dbReference type="InterPro" id="IPR052980">
    <property type="entry name" value="Crinkler_effector"/>
</dbReference>
<gene>
    <name evidence="2" type="ORF">CAOG_009307</name>
</gene>
<feature type="region of interest" description="Disordered" evidence="1">
    <location>
        <begin position="1"/>
        <end position="35"/>
    </location>
</feature>
<dbReference type="PANTHER" id="PTHR33129:SF1">
    <property type="entry name" value="ATP-BINDING PROTEIN"/>
    <property type="match status" value="1"/>
</dbReference>
<dbReference type="OrthoDB" id="2439676at2759"/>